<protein>
    <submittedName>
        <fullName evidence="1">GG11089</fullName>
    </submittedName>
</protein>
<dbReference type="EMBL" id="CH954181">
    <property type="protein sequence ID" value="EDV47862.1"/>
    <property type="molecule type" value="Genomic_DNA"/>
</dbReference>
<proteinExistence type="predicted"/>
<evidence type="ECO:0000313" key="2">
    <source>
        <dbReference type="Proteomes" id="UP000008711"/>
    </source>
</evidence>
<gene>
    <name evidence="1" type="primary">Dere\GG11089</name>
    <name evidence="1" type="ORF">Dere_GG11089</name>
</gene>
<dbReference type="AlphaFoldDB" id="B3P2B2"/>
<reference evidence="1 2" key="2">
    <citation type="journal article" date="2008" name="Bioinformatics">
        <title>Assembly reconciliation.</title>
        <authorList>
            <person name="Zimin A.V."/>
            <person name="Smith D.R."/>
            <person name="Sutton G."/>
            <person name="Yorke J.A."/>
        </authorList>
    </citation>
    <scope>NUCLEOTIDE SEQUENCE [LARGE SCALE GENOMIC DNA]</scope>
    <source>
        <strain evidence="1 2">TSC#14021-0224.01</strain>
    </source>
</reference>
<keyword evidence="2" id="KW-1185">Reference proteome</keyword>
<accession>B3P2B2</accession>
<dbReference type="HOGENOM" id="CLU_2640682_0_0_1"/>
<reference evidence="1 2" key="1">
    <citation type="journal article" date="2007" name="Nature">
        <title>Evolution of genes and genomes on the Drosophila phylogeny.</title>
        <authorList>
            <consortium name="Drosophila 12 Genomes Consortium"/>
            <person name="Clark A.G."/>
            <person name="Eisen M.B."/>
            <person name="Smith D.R."/>
            <person name="Bergman C.M."/>
            <person name="Oliver B."/>
            <person name="Markow T.A."/>
            <person name="Kaufman T.C."/>
            <person name="Kellis M."/>
            <person name="Gelbart W."/>
            <person name="Iyer V.N."/>
            <person name="Pollard D.A."/>
            <person name="Sackton T.B."/>
            <person name="Larracuente A.M."/>
            <person name="Singh N.D."/>
            <person name="Abad J.P."/>
            <person name="Abt D.N."/>
            <person name="Adryan B."/>
            <person name="Aguade M."/>
            <person name="Akashi H."/>
            <person name="Anderson W.W."/>
            <person name="Aquadro C.F."/>
            <person name="Ardell D.H."/>
            <person name="Arguello R."/>
            <person name="Artieri C.G."/>
            <person name="Barbash D.A."/>
            <person name="Barker D."/>
            <person name="Barsanti P."/>
            <person name="Batterham P."/>
            <person name="Batzoglou S."/>
            <person name="Begun D."/>
            <person name="Bhutkar A."/>
            <person name="Blanco E."/>
            <person name="Bosak S.A."/>
            <person name="Bradley R.K."/>
            <person name="Brand A.D."/>
            <person name="Brent M.R."/>
            <person name="Brooks A.N."/>
            <person name="Brown R.H."/>
            <person name="Butlin R.K."/>
            <person name="Caggese C."/>
            <person name="Calvi B.R."/>
            <person name="Bernardo de Carvalho A."/>
            <person name="Caspi A."/>
            <person name="Castrezana S."/>
            <person name="Celniker S.E."/>
            <person name="Chang J.L."/>
            <person name="Chapple C."/>
            <person name="Chatterji S."/>
            <person name="Chinwalla A."/>
            <person name="Civetta A."/>
            <person name="Clifton S.W."/>
            <person name="Comeron J.M."/>
            <person name="Costello J.C."/>
            <person name="Coyne J.A."/>
            <person name="Daub J."/>
            <person name="David R.G."/>
            <person name="Delcher A.L."/>
            <person name="Delehaunty K."/>
            <person name="Do C.B."/>
            <person name="Ebling H."/>
            <person name="Edwards K."/>
            <person name="Eickbush T."/>
            <person name="Evans J.D."/>
            <person name="Filipski A."/>
            <person name="Findeiss S."/>
            <person name="Freyhult E."/>
            <person name="Fulton L."/>
            <person name="Fulton R."/>
            <person name="Garcia A.C."/>
            <person name="Gardiner A."/>
            <person name="Garfield D.A."/>
            <person name="Garvin B.E."/>
            <person name="Gibson G."/>
            <person name="Gilbert D."/>
            <person name="Gnerre S."/>
            <person name="Godfrey J."/>
            <person name="Good R."/>
            <person name="Gotea V."/>
            <person name="Gravely B."/>
            <person name="Greenberg A.J."/>
            <person name="Griffiths-Jones S."/>
            <person name="Gross S."/>
            <person name="Guigo R."/>
            <person name="Gustafson E.A."/>
            <person name="Haerty W."/>
            <person name="Hahn M.W."/>
            <person name="Halligan D.L."/>
            <person name="Halpern A.L."/>
            <person name="Halter G.M."/>
            <person name="Han M.V."/>
            <person name="Heger A."/>
            <person name="Hillier L."/>
            <person name="Hinrichs A.S."/>
            <person name="Holmes I."/>
            <person name="Hoskins R.A."/>
            <person name="Hubisz M.J."/>
            <person name="Hultmark D."/>
            <person name="Huntley M.A."/>
            <person name="Jaffe D.B."/>
            <person name="Jagadeeshan S."/>
            <person name="Jeck W.R."/>
            <person name="Johnson J."/>
            <person name="Jones C.D."/>
            <person name="Jordan W.C."/>
            <person name="Karpen G.H."/>
            <person name="Kataoka E."/>
            <person name="Keightley P.D."/>
            <person name="Kheradpour P."/>
            <person name="Kirkness E.F."/>
            <person name="Koerich L.B."/>
            <person name="Kristiansen K."/>
            <person name="Kudrna D."/>
            <person name="Kulathinal R.J."/>
            <person name="Kumar S."/>
            <person name="Kwok R."/>
            <person name="Lander E."/>
            <person name="Langley C.H."/>
            <person name="Lapoint R."/>
            <person name="Lazzaro B.P."/>
            <person name="Lee S.J."/>
            <person name="Levesque L."/>
            <person name="Li R."/>
            <person name="Lin C.F."/>
            <person name="Lin M.F."/>
            <person name="Lindblad-Toh K."/>
            <person name="Llopart A."/>
            <person name="Long M."/>
            <person name="Low L."/>
            <person name="Lozovsky E."/>
            <person name="Lu J."/>
            <person name="Luo M."/>
            <person name="Machado C.A."/>
            <person name="Makalowski W."/>
            <person name="Marzo M."/>
            <person name="Matsuda M."/>
            <person name="Matzkin L."/>
            <person name="McAllister B."/>
            <person name="McBride C.S."/>
            <person name="McKernan B."/>
            <person name="McKernan K."/>
            <person name="Mendez-Lago M."/>
            <person name="Minx P."/>
            <person name="Mollenhauer M.U."/>
            <person name="Montooth K."/>
            <person name="Mount S.M."/>
            <person name="Mu X."/>
            <person name="Myers E."/>
            <person name="Negre B."/>
            <person name="Newfeld S."/>
            <person name="Nielsen R."/>
            <person name="Noor M.A."/>
            <person name="O'Grady P."/>
            <person name="Pachter L."/>
            <person name="Papaceit M."/>
            <person name="Parisi M.J."/>
            <person name="Parisi M."/>
            <person name="Parts L."/>
            <person name="Pedersen J.S."/>
            <person name="Pesole G."/>
            <person name="Phillippy A.M."/>
            <person name="Ponting C.P."/>
            <person name="Pop M."/>
            <person name="Porcelli D."/>
            <person name="Powell J.R."/>
            <person name="Prohaska S."/>
            <person name="Pruitt K."/>
            <person name="Puig M."/>
            <person name="Quesneville H."/>
            <person name="Ram K.R."/>
            <person name="Rand D."/>
            <person name="Rasmussen M.D."/>
            <person name="Reed L.K."/>
            <person name="Reenan R."/>
            <person name="Reily A."/>
            <person name="Remington K.A."/>
            <person name="Rieger T.T."/>
            <person name="Ritchie M.G."/>
            <person name="Robin C."/>
            <person name="Rogers Y.H."/>
            <person name="Rohde C."/>
            <person name="Rozas J."/>
            <person name="Rubenfield M.J."/>
            <person name="Ruiz A."/>
            <person name="Russo S."/>
            <person name="Salzberg S.L."/>
            <person name="Sanchez-Gracia A."/>
            <person name="Saranga D.J."/>
            <person name="Sato H."/>
            <person name="Schaeffer S.W."/>
            <person name="Schatz M.C."/>
            <person name="Schlenke T."/>
            <person name="Schwartz R."/>
            <person name="Segarra C."/>
            <person name="Singh R.S."/>
            <person name="Sirot L."/>
            <person name="Sirota M."/>
            <person name="Sisneros N.B."/>
            <person name="Smith C.D."/>
            <person name="Smith T.F."/>
            <person name="Spieth J."/>
            <person name="Stage D.E."/>
            <person name="Stark A."/>
            <person name="Stephan W."/>
            <person name="Strausberg R.L."/>
            <person name="Strempel S."/>
            <person name="Sturgill D."/>
            <person name="Sutton G."/>
            <person name="Sutton G.G."/>
            <person name="Tao W."/>
            <person name="Teichmann S."/>
            <person name="Tobari Y.N."/>
            <person name="Tomimura Y."/>
            <person name="Tsolas J.M."/>
            <person name="Valente V.L."/>
            <person name="Venter E."/>
            <person name="Venter J.C."/>
            <person name="Vicario S."/>
            <person name="Vieira F.G."/>
            <person name="Vilella A.J."/>
            <person name="Villasante A."/>
            <person name="Walenz B."/>
            <person name="Wang J."/>
            <person name="Wasserman M."/>
            <person name="Watts T."/>
            <person name="Wilson D."/>
            <person name="Wilson R.K."/>
            <person name="Wing R.A."/>
            <person name="Wolfner M.F."/>
            <person name="Wong A."/>
            <person name="Wong G.K."/>
            <person name="Wu C.I."/>
            <person name="Wu G."/>
            <person name="Yamamoto D."/>
            <person name="Yang H.P."/>
            <person name="Yang S.P."/>
            <person name="Yorke J.A."/>
            <person name="Yoshida K."/>
            <person name="Zdobnov E."/>
            <person name="Zhang P."/>
            <person name="Zhang Y."/>
            <person name="Zimin A.V."/>
            <person name="Baldwin J."/>
            <person name="Abdouelleil A."/>
            <person name="Abdulkadir J."/>
            <person name="Abebe A."/>
            <person name="Abera B."/>
            <person name="Abreu J."/>
            <person name="Acer S.C."/>
            <person name="Aftuck L."/>
            <person name="Alexander A."/>
            <person name="An P."/>
            <person name="Anderson E."/>
            <person name="Anderson S."/>
            <person name="Arachi H."/>
            <person name="Azer M."/>
            <person name="Bachantsang P."/>
            <person name="Barry A."/>
            <person name="Bayul T."/>
            <person name="Berlin A."/>
            <person name="Bessette D."/>
            <person name="Bloom T."/>
            <person name="Blye J."/>
            <person name="Boguslavskiy L."/>
            <person name="Bonnet C."/>
            <person name="Boukhgalter B."/>
            <person name="Bourzgui I."/>
            <person name="Brown A."/>
            <person name="Cahill P."/>
            <person name="Channer S."/>
            <person name="Cheshatsang Y."/>
            <person name="Chuda L."/>
            <person name="Citroen M."/>
            <person name="Collymore A."/>
            <person name="Cooke P."/>
            <person name="Costello M."/>
            <person name="D'Aco K."/>
            <person name="Daza R."/>
            <person name="De Haan G."/>
            <person name="DeGray S."/>
            <person name="DeMaso C."/>
            <person name="Dhargay N."/>
            <person name="Dooley K."/>
            <person name="Dooley E."/>
            <person name="Doricent M."/>
            <person name="Dorje P."/>
            <person name="Dorjee K."/>
            <person name="Dupes A."/>
            <person name="Elong R."/>
            <person name="Falk J."/>
            <person name="Farina A."/>
            <person name="Faro S."/>
            <person name="Ferguson D."/>
            <person name="Fisher S."/>
            <person name="Foley C.D."/>
            <person name="Franke A."/>
            <person name="Friedrich D."/>
            <person name="Gadbois L."/>
            <person name="Gearin G."/>
            <person name="Gearin C.R."/>
            <person name="Giannoukos G."/>
            <person name="Goode T."/>
            <person name="Graham J."/>
            <person name="Grandbois E."/>
            <person name="Grewal S."/>
            <person name="Gyaltsen K."/>
            <person name="Hafez N."/>
            <person name="Hagos B."/>
            <person name="Hall J."/>
            <person name="Henson C."/>
            <person name="Hollinger A."/>
            <person name="Honan T."/>
            <person name="Huard M.D."/>
            <person name="Hughes L."/>
            <person name="Hurhula B."/>
            <person name="Husby M.E."/>
            <person name="Kamat A."/>
            <person name="Kanga B."/>
            <person name="Kashin S."/>
            <person name="Khazanovich D."/>
            <person name="Kisner P."/>
            <person name="Lance K."/>
            <person name="Lara M."/>
            <person name="Lee W."/>
            <person name="Lennon N."/>
            <person name="Letendre F."/>
            <person name="LeVine R."/>
            <person name="Lipovsky A."/>
            <person name="Liu X."/>
            <person name="Liu J."/>
            <person name="Liu S."/>
            <person name="Lokyitsang T."/>
            <person name="Lokyitsang Y."/>
            <person name="Lubonja R."/>
            <person name="Lui A."/>
            <person name="MacDonald P."/>
            <person name="Magnisalis V."/>
            <person name="Maru K."/>
            <person name="Matthews C."/>
            <person name="McCusker W."/>
            <person name="McDonough S."/>
            <person name="Mehta T."/>
            <person name="Meldrim J."/>
            <person name="Meneus L."/>
            <person name="Mihai O."/>
            <person name="Mihalev A."/>
            <person name="Mihova T."/>
            <person name="Mittelman R."/>
            <person name="Mlenga V."/>
            <person name="Montmayeur A."/>
            <person name="Mulrain L."/>
            <person name="Navidi A."/>
            <person name="Naylor J."/>
            <person name="Negash T."/>
            <person name="Nguyen T."/>
            <person name="Nguyen N."/>
            <person name="Nicol R."/>
            <person name="Norbu C."/>
            <person name="Norbu N."/>
            <person name="Novod N."/>
            <person name="O'Neill B."/>
            <person name="Osman S."/>
            <person name="Markiewicz E."/>
            <person name="Oyono O.L."/>
            <person name="Patti C."/>
            <person name="Phunkhang P."/>
            <person name="Pierre F."/>
            <person name="Priest M."/>
            <person name="Raghuraman S."/>
            <person name="Rege F."/>
            <person name="Reyes R."/>
            <person name="Rise C."/>
            <person name="Rogov P."/>
            <person name="Ross K."/>
            <person name="Ryan E."/>
            <person name="Settipalli S."/>
            <person name="Shea T."/>
            <person name="Sherpa N."/>
            <person name="Shi L."/>
            <person name="Shih D."/>
            <person name="Sparrow T."/>
            <person name="Spaulding J."/>
            <person name="Stalker J."/>
            <person name="Stange-Thomann N."/>
            <person name="Stavropoulos S."/>
            <person name="Stone C."/>
            <person name="Strader C."/>
            <person name="Tesfaye S."/>
            <person name="Thomson T."/>
            <person name="Thoulutsang Y."/>
            <person name="Thoulutsang D."/>
            <person name="Topham K."/>
            <person name="Topping I."/>
            <person name="Tsamla T."/>
            <person name="Vassiliev H."/>
            <person name="Vo A."/>
            <person name="Wangchuk T."/>
            <person name="Wangdi T."/>
            <person name="Weiand M."/>
            <person name="Wilkinson J."/>
            <person name="Wilson A."/>
            <person name="Yadav S."/>
            <person name="Young G."/>
            <person name="Yu Q."/>
            <person name="Zembek L."/>
            <person name="Zhong D."/>
            <person name="Zimmer A."/>
            <person name="Zwirko Z."/>
            <person name="Jaffe D.B."/>
            <person name="Alvarez P."/>
            <person name="Brockman W."/>
            <person name="Butler J."/>
            <person name="Chin C."/>
            <person name="Gnerre S."/>
            <person name="Grabherr M."/>
            <person name="Kleber M."/>
            <person name="Mauceli E."/>
            <person name="MacCallum I."/>
        </authorList>
    </citation>
    <scope>NUCLEOTIDE SEQUENCE [LARGE SCALE GENOMIC DNA]</scope>
    <source>
        <strain evidence="1 2">TSC#14021-0224.01</strain>
    </source>
</reference>
<organism evidence="1 2">
    <name type="scientific">Drosophila erecta</name>
    <name type="common">Fruit fly</name>
    <dbReference type="NCBI Taxonomy" id="7220"/>
    <lineage>
        <taxon>Eukaryota</taxon>
        <taxon>Metazoa</taxon>
        <taxon>Ecdysozoa</taxon>
        <taxon>Arthropoda</taxon>
        <taxon>Hexapoda</taxon>
        <taxon>Insecta</taxon>
        <taxon>Pterygota</taxon>
        <taxon>Neoptera</taxon>
        <taxon>Endopterygota</taxon>
        <taxon>Diptera</taxon>
        <taxon>Brachycera</taxon>
        <taxon>Muscomorpha</taxon>
        <taxon>Ephydroidea</taxon>
        <taxon>Drosophilidae</taxon>
        <taxon>Drosophila</taxon>
        <taxon>Sophophora</taxon>
    </lineage>
</organism>
<sequence length="77" mass="8687">MKMCELIVSHGLDRETNYRQGRLWPRLLGSSCLIQFGWSPSTSAIEIMAQYSRSATQGFFNSSGGEKLINHPQIIKI</sequence>
<evidence type="ECO:0000313" key="1">
    <source>
        <dbReference type="EMBL" id="EDV47862.1"/>
    </source>
</evidence>
<name>B3P2B2_DROER</name>
<dbReference type="Proteomes" id="UP000008711">
    <property type="component" value="Unassembled WGS sequence"/>
</dbReference>